<comment type="subcellular location">
    <subcellularLocation>
        <location evidence="1">Cell membrane</location>
        <topology evidence="1">Multi-pass membrane protein</topology>
    </subcellularLocation>
</comment>
<keyword evidence="4" id="KW-0378">Hydrolase</keyword>
<evidence type="ECO:0000256" key="2">
    <source>
        <dbReference type="ARBA" id="ARBA00022475"/>
    </source>
</evidence>
<evidence type="ECO:0000256" key="6">
    <source>
        <dbReference type="ARBA" id="ARBA00023136"/>
    </source>
</evidence>
<evidence type="ECO:0000256" key="1">
    <source>
        <dbReference type="ARBA" id="ARBA00004651"/>
    </source>
</evidence>
<dbReference type="GO" id="GO:0005886">
    <property type="term" value="C:plasma membrane"/>
    <property type="evidence" value="ECO:0007669"/>
    <property type="project" value="UniProtKB-SubCell"/>
</dbReference>
<sequence length="186" mass="20686">MQWLMELDGNILLWIQDYIRHDFMDGFWKAITALGNAGILWIALTILLLCIPRTRQIGVACALSLIIEALLVNVVLKNLVARVRPYEVIEGLQILIAKPHDWSFPSGHSAASFATAMVCLKMAPKKYGVPVVILASMIAFSRLYVGVHYPTDVVAGILIGCGSTWIACRIVQTWMTGREKEKCKSE</sequence>
<dbReference type="SMART" id="SM00014">
    <property type="entry name" value="acidPPc"/>
    <property type="match status" value="1"/>
</dbReference>
<evidence type="ECO:0000259" key="8">
    <source>
        <dbReference type="SMART" id="SM00014"/>
    </source>
</evidence>
<reference evidence="9 10" key="1">
    <citation type="submission" date="2016-11" db="EMBL/GenBank/DDBJ databases">
        <authorList>
            <person name="Jaros S."/>
            <person name="Januszkiewicz K."/>
            <person name="Wedrychowicz H."/>
        </authorList>
    </citation>
    <scope>NUCLEOTIDE SEQUENCE [LARGE SCALE GENOMIC DNA]</scope>
    <source>
        <strain evidence="9 10">DSM 15480</strain>
    </source>
</reference>
<feature type="transmembrane region" description="Helical" evidence="7">
    <location>
        <begin position="127"/>
        <end position="147"/>
    </location>
</feature>
<dbReference type="InterPro" id="IPR036938">
    <property type="entry name" value="PAP2/HPO_sf"/>
</dbReference>
<feature type="transmembrane region" description="Helical" evidence="7">
    <location>
        <begin position="153"/>
        <end position="171"/>
    </location>
</feature>
<dbReference type="Proteomes" id="UP000184301">
    <property type="component" value="Unassembled WGS sequence"/>
</dbReference>
<dbReference type="AlphaFoldDB" id="A0A1M6JLG0"/>
<dbReference type="Pfam" id="PF01569">
    <property type="entry name" value="PAP2"/>
    <property type="match status" value="1"/>
</dbReference>
<proteinExistence type="predicted"/>
<evidence type="ECO:0000313" key="9">
    <source>
        <dbReference type="EMBL" id="SHJ47541.1"/>
    </source>
</evidence>
<evidence type="ECO:0000256" key="7">
    <source>
        <dbReference type="SAM" id="Phobius"/>
    </source>
</evidence>
<feature type="domain" description="Phosphatidic acid phosphatase type 2/haloperoxidase" evidence="8">
    <location>
        <begin position="59"/>
        <end position="168"/>
    </location>
</feature>
<evidence type="ECO:0000313" key="10">
    <source>
        <dbReference type="Proteomes" id="UP000184301"/>
    </source>
</evidence>
<dbReference type="GO" id="GO:0016787">
    <property type="term" value="F:hydrolase activity"/>
    <property type="evidence" value="ECO:0007669"/>
    <property type="project" value="UniProtKB-KW"/>
</dbReference>
<dbReference type="STRING" id="1121950.SAMN02745243_00689"/>
<evidence type="ECO:0000256" key="4">
    <source>
        <dbReference type="ARBA" id="ARBA00022801"/>
    </source>
</evidence>
<dbReference type="PANTHER" id="PTHR14969">
    <property type="entry name" value="SPHINGOSINE-1-PHOSPHATE PHOSPHOHYDROLASE"/>
    <property type="match status" value="1"/>
</dbReference>
<dbReference type="InterPro" id="IPR000326">
    <property type="entry name" value="PAP2/HPO"/>
</dbReference>
<accession>A0A1M6JLG0</accession>
<feature type="transmembrane region" description="Helical" evidence="7">
    <location>
        <begin position="27"/>
        <end position="50"/>
    </location>
</feature>
<dbReference type="Gene3D" id="1.20.144.10">
    <property type="entry name" value="Phosphatidic acid phosphatase type 2/haloperoxidase"/>
    <property type="match status" value="2"/>
</dbReference>
<gene>
    <name evidence="9" type="ORF">SAMN02745243_00689</name>
</gene>
<feature type="transmembrane region" description="Helical" evidence="7">
    <location>
        <begin position="57"/>
        <end position="76"/>
    </location>
</feature>
<evidence type="ECO:0000256" key="5">
    <source>
        <dbReference type="ARBA" id="ARBA00022989"/>
    </source>
</evidence>
<dbReference type="RefSeq" id="WP_073105092.1">
    <property type="nucleotide sequence ID" value="NZ_FQZY01000009.1"/>
</dbReference>
<dbReference type="EMBL" id="FQZY01000009">
    <property type="protein sequence ID" value="SHJ47541.1"/>
    <property type="molecule type" value="Genomic_DNA"/>
</dbReference>
<keyword evidence="6 7" id="KW-0472">Membrane</keyword>
<protein>
    <submittedName>
        <fullName evidence="9">Undecaprenyl-diphosphatase</fullName>
    </submittedName>
</protein>
<organism evidence="9 10">
    <name type="scientific">Hespellia stercorisuis DSM 15480</name>
    <dbReference type="NCBI Taxonomy" id="1121950"/>
    <lineage>
        <taxon>Bacteria</taxon>
        <taxon>Bacillati</taxon>
        <taxon>Bacillota</taxon>
        <taxon>Clostridia</taxon>
        <taxon>Lachnospirales</taxon>
        <taxon>Lachnospiraceae</taxon>
        <taxon>Hespellia</taxon>
    </lineage>
</organism>
<dbReference type="OrthoDB" id="9789113at2"/>
<name>A0A1M6JLG0_9FIRM</name>
<evidence type="ECO:0000256" key="3">
    <source>
        <dbReference type="ARBA" id="ARBA00022692"/>
    </source>
</evidence>
<keyword evidence="3 7" id="KW-0812">Transmembrane</keyword>
<dbReference type="SUPFAM" id="SSF48317">
    <property type="entry name" value="Acid phosphatase/Vanadium-dependent haloperoxidase"/>
    <property type="match status" value="1"/>
</dbReference>
<keyword evidence="10" id="KW-1185">Reference proteome</keyword>
<keyword evidence="5 7" id="KW-1133">Transmembrane helix</keyword>
<dbReference type="PANTHER" id="PTHR14969:SF62">
    <property type="entry name" value="DECAPRENYLPHOSPHORYL-5-PHOSPHORIBOSE PHOSPHATASE RV3807C-RELATED"/>
    <property type="match status" value="1"/>
</dbReference>
<keyword evidence="2" id="KW-1003">Cell membrane</keyword>